<dbReference type="KEGG" id="vg:5687452"/>
<dbReference type="OrthoDB" id="13793at10239"/>
<dbReference type="RefSeq" id="YP_001522831.1">
    <property type="nucleotide sequence ID" value="NC_009935.1"/>
</dbReference>
<reference evidence="1 2" key="1">
    <citation type="journal article" date="2006" name="J. Bacteriol.">
        <title>Genomic analysis of Pseudomonas aeruginosa phages LKD16 and LKA1: establishment of the phiKMV subgroup within the T7 supergroup.</title>
        <authorList>
            <person name="Ceyssens P.J."/>
            <person name="Lavigne R."/>
            <person name="Mattheus W."/>
            <person name="Chibeu A."/>
            <person name="Hertveldt K."/>
            <person name="Mast J."/>
            <person name="Robben J."/>
            <person name="Volckaert G."/>
        </authorList>
    </citation>
    <scope>NUCLEOTIDE SEQUENCE</scope>
</reference>
<proteinExistence type="predicted"/>
<keyword evidence="2" id="KW-1185">Reference proteome</keyword>
<sequence>MRGIIAGIMASQIRRPKPILATYPYPIMESDSQWTCRPNIISALTRDTLKQIVPTPAETTYTLSTTAVSVNLRSLTQLGYGGGDVYLAATGVVGSTLRDLVLSTSQGPFPYLAATGVVGAELKVVVVYSEYVVEPFAYLASTAIKSAELTNV</sequence>
<protein>
    <submittedName>
        <fullName evidence="1">Uncharacterized protein</fullName>
    </submittedName>
</protein>
<name>Q0E624_9CAUD</name>
<evidence type="ECO:0000313" key="1">
    <source>
        <dbReference type="EMBL" id="CAK25975.1"/>
    </source>
</evidence>
<dbReference type="EMBL" id="AM265638">
    <property type="protein sequence ID" value="CAK25975.1"/>
    <property type="molecule type" value="Genomic_DNA"/>
</dbReference>
<organism evidence="1 2">
    <name type="scientific">Pseudomonas phage LKD16</name>
    <dbReference type="NCBI Taxonomy" id="386792"/>
    <lineage>
        <taxon>Viruses</taxon>
        <taxon>Duplodnaviria</taxon>
        <taxon>Heunggongvirae</taxon>
        <taxon>Uroviricota</taxon>
        <taxon>Caudoviricetes</taxon>
        <taxon>Autographivirales</taxon>
        <taxon>Autoscriptoviridae</taxon>
        <taxon>Krylovirinae</taxon>
        <taxon>Phikmvvirus</taxon>
        <taxon>Phikmvvirus LKD16</taxon>
    </lineage>
</organism>
<dbReference type="GeneID" id="5687452"/>
<evidence type="ECO:0000313" key="2">
    <source>
        <dbReference type="Proteomes" id="UP000002090"/>
    </source>
</evidence>
<dbReference type="Proteomes" id="UP000002090">
    <property type="component" value="Segment"/>
</dbReference>
<accession>Q0E624</accession>